<evidence type="ECO:0000256" key="2">
    <source>
        <dbReference type="PROSITE-ProRule" id="PRU01122"/>
    </source>
</evidence>
<evidence type="ECO:0000256" key="4">
    <source>
        <dbReference type="SAM" id="MobiDB-lite"/>
    </source>
</evidence>
<dbReference type="EC" id="3.4.21.53" evidence="2"/>
<dbReference type="EMBL" id="UGQE01000004">
    <property type="protein sequence ID" value="STZ14242.1"/>
    <property type="molecule type" value="Genomic_DNA"/>
</dbReference>
<dbReference type="InterPro" id="IPR046844">
    <property type="entry name" value="Lon-like_helical"/>
</dbReference>
<dbReference type="AlphaFoldDB" id="A0A1T0A5Q4"/>
<evidence type="ECO:0000313" key="9">
    <source>
        <dbReference type="Proteomes" id="UP000255279"/>
    </source>
</evidence>
<dbReference type="SUPFAM" id="SSF52540">
    <property type="entry name" value="P-loop containing nucleoside triphosphate hydrolases"/>
    <property type="match status" value="1"/>
</dbReference>
<dbReference type="Proteomes" id="UP000190435">
    <property type="component" value="Unassembled WGS sequence"/>
</dbReference>
<dbReference type="GO" id="GO:0030163">
    <property type="term" value="P:protein catabolic process"/>
    <property type="evidence" value="ECO:0007669"/>
    <property type="project" value="InterPro"/>
</dbReference>
<dbReference type="InterPro" id="IPR041699">
    <property type="entry name" value="AAA_32"/>
</dbReference>
<dbReference type="PROSITE" id="PS51786">
    <property type="entry name" value="LON_PROTEOLYTIC"/>
    <property type="match status" value="1"/>
</dbReference>
<feature type="active site" evidence="2">
    <location>
        <position position="647"/>
    </location>
</feature>
<reference evidence="7 9" key="2">
    <citation type="submission" date="2018-06" db="EMBL/GenBank/DDBJ databases">
        <authorList>
            <consortium name="Pathogen Informatics"/>
            <person name="Doyle S."/>
        </authorList>
    </citation>
    <scope>NUCLEOTIDE SEQUENCE [LARGE SCALE GENOMIC DNA]</scope>
    <source>
        <strain evidence="7 9">NCTC10293</strain>
    </source>
</reference>
<dbReference type="PRINTS" id="PR00830">
    <property type="entry name" value="ENDOLAPTASE"/>
</dbReference>
<dbReference type="OrthoDB" id="9758568at2"/>
<dbReference type="GO" id="GO:0004176">
    <property type="term" value="F:ATP-dependent peptidase activity"/>
    <property type="evidence" value="ECO:0007669"/>
    <property type="project" value="UniProtKB-UniRule"/>
</dbReference>
<feature type="domain" description="Lon proteolytic" evidence="5">
    <location>
        <begin position="574"/>
        <end position="752"/>
    </location>
</feature>
<dbReference type="Gene3D" id="3.40.50.300">
    <property type="entry name" value="P-loop containing nucleotide triphosphate hydrolases"/>
    <property type="match status" value="2"/>
</dbReference>
<accession>A0A1T0A5Q4</accession>
<name>A0A1T0A5Q4_9GAMM</name>
<dbReference type="Pfam" id="PF13654">
    <property type="entry name" value="AAA_32"/>
    <property type="match status" value="1"/>
</dbReference>
<dbReference type="InterPro" id="IPR046843">
    <property type="entry name" value="LonB_AAA-LID"/>
</dbReference>
<evidence type="ECO:0000313" key="8">
    <source>
        <dbReference type="Proteomes" id="UP000190435"/>
    </source>
</evidence>
<dbReference type="Gene3D" id="1.10.8.60">
    <property type="match status" value="1"/>
</dbReference>
<dbReference type="GO" id="GO:0005524">
    <property type="term" value="F:ATP binding"/>
    <property type="evidence" value="ECO:0007669"/>
    <property type="project" value="InterPro"/>
</dbReference>
<keyword evidence="2" id="KW-0378">Hydrolase</keyword>
<evidence type="ECO:0000256" key="1">
    <source>
        <dbReference type="ARBA" id="ARBA00022670"/>
    </source>
</evidence>
<dbReference type="Pfam" id="PF20436">
    <property type="entry name" value="LonB_AAA-LID"/>
    <property type="match status" value="1"/>
</dbReference>
<dbReference type="EMBL" id="MUXU01000025">
    <property type="protein sequence ID" value="OOR91065.1"/>
    <property type="molecule type" value="Genomic_DNA"/>
</dbReference>
<feature type="compositionally biased region" description="Basic and acidic residues" evidence="4">
    <location>
        <begin position="787"/>
        <end position="800"/>
    </location>
</feature>
<sequence length="800" mass="88342">MTTLDKYRLSPTDLKRYTDADSLPDPSNLTDINALPNQDGVLGTLGFGQERAIKAINTALDIKANGYHVFAVGDNGLGKRTLITRLLAARAKHEPTPPDLVYVHNFDTPRSPIALSLPTATGAAFAKDMHKLWHSLYKKILAKFASLSYQNQLTHIKQNAQKQEHKLINALNADAKTHNLTLLQTTENKAIFAPIDENLPIDDAALQKLQKRLTKINVTLDELEETVNSQINELHDTLTQKIIEPLIKPLLNKYSDKAIRHHLAQYQKDVIENVLFIVDNDEEFMSKTFHGVPSRYDVNVIVSHEKDSGAPIVFEDMPTHPNLLGHIEYVTQLGTILTDASMIRAGALHKANGGYLLLEASSLLEHPYAWQGLKRALQSKQIKISSLEQMLTLTGSLSLAPDGVPLSVKVILLGEPDLYYELLEFEPEFNSLFKIRADFHDDVPRHAASEAALMVKMLDMIAKQNLPDFEKSAFAAILDELSVLADDQHKLNLHSDKLLQLLVESARQATLDGALPVNKSHVAKALQDMHERKSYLQELYWQEIKTGTQIINTKGRATGQINALTVLMYADSEFGMPARLTALIAPKFGSGEILDIERDVDLGGSLHAKGMLIMTSYLRSLFSEFVELNFSASLAFEQSYAHIDGDSATLAEACALLSALADVPVRQELAITGSMNQLGQAQAVGGVNAKIAGFFDACCEQGLSGSQGVILPRTNLSQLMLRDDIVQAVADGKFHIYAIDHIHQALALLTGIAIDEKTKHGEYKKSSLFGRILTRLASWDEAEEDEKSGKKADKKSGKRH</sequence>
<reference evidence="6 8" key="1">
    <citation type="submission" date="2017-02" db="EMBL/GenBank/DDBJ databases">
        <title>Draft genome sequence of Moraxella caviae CCUG 355 type strain.</title>
        <authorList>
            <person name="Engstrom-Jakobsson H."/>
            <person name="Salva-Serra F."/>
            <person name="Thorell K."/>
            <person name="Gonzales-Siles L."/>
            <person name="Karlsson R."/>
            <person name="Boulund F."/>
            <person name="Engstrand L."/>
            <person name="Moore E."/>
        </authorList>
    </citation>
    <scope>NUCLEOTIDE SEQUENCE [LARGE SCALE GENOMIC DNA]</scope>
    <source>
        <strain evidence="6 8">CCUG 355</strain>
    </source>
</reference>
<evidence type="ECO:0000259" key="5">
    <source>
        <dbReference type="PROSITE" id="PS51786"/>
    </source>
</evidence>
<dbReference type="Pfam" id="PF20437">
    <property type="entry name" value="LonC_helical"/>
    <property type="match status" value="1"/>
</dbReference>
<feature type="coiled-coil region" evidence="3">
    <location>
        <begin position="206"/>
        <end position="240"/>
    </location>
</feature>
<keyword evidence="2" id="KW-0720">Serine protease</keyword>
<keyword evidence="3" id="KW-0175">Coiled coil</keyword>
<keyword evidence="1 2" id="KW-0645">Protease</keyword>
<dbReference type="InterPro" id="IPR020568">
    <property type="entry name" value="Ribosomal_Su5_D2-typ_SF"/>
</dbReference>
<comment type="catalytic activity">
    <reaction evidence="2">
        <text>Hydrolysis of proteins in presence of ATP.</text>
        <dbReference type="EC" id="3.4.21.53"/>
    </reaction>
</comment>
<evidence type="ECO:0000256" key="3">
    <source>
        <dbReference type="SAM" id="Coils"/>
    </source>
</evidence>
<dbReference type="RefSeq" id="WP_078276156.1">
    <property type="nucleotide sequence ID" value="NZ_CAACXO010000068.1"/>
</dbReference>
<proteinExistence type="inferred from homology"/>
<organism evidence="6 8">
    <name type="scientific">Moraxella caviae</name>
    <dbReference type="NCBI Taxonomy" id="34060"/>
    <lineage>
        <taxon>Bacteria</taxon>
        <taxon>Pseudomonadati</taxon>
        <taxon>Pseudomonadota</taxon>
        <taxon>Gammaproteobacteria</taxon>
        <taxon>Moraxellales</taxon>
        <taxon>Moraxellaceae</taxon>
        <taxon>Moraxella</taxon>
    </lineage>
</organism>
<evidence type="ECO:0000313" key="7">
    <source>
        <dbReference type="EMBL" id="STZ14242.1"/>
    </source>
</evidence>
<dbReference type="Proteomes" id="UP000255279">
    <property type="component" value="Unassembled WGS sequence"/>
</dbReference>
<evidence type="ECO:0000313" key="6">
    <source>
        <dbReference type="EMBL" id="OOR91065.1"/>
    </source>
</evidence>
<gene>
    <name evidence="6" type="ORF">B0181_03795</name>
    <name evidence="7" type="ORF">NCTC10293_01834</name>
</gene>
<dbReference type="InterPro" id="IPR027065">
    <property type="entry name" value="Lon_Prtase"/>
</dbReference>
<dbReference type="Pfam" id="PF05362">
    <property type="entry name" value="Lon_C"/>
    <property type="match status" value="1"/>
</dbReference>
<dbReference type="InterPro" id="IPR008269">
    <property type="entry name" value="Lon_proteolytic"/>
</dbReference>
<feature type="region of interest" description="Disordered" evidence="4">
    <location>
        <begin position="780"/>
        <end position="800"/>
    </location>
</feature>
<dbReference type="GO" id="GO:0006508">
    <property type="term" value="P:proteolysis"/>
    <property type="evidence" value="ECO:0007669"/>
    <property type="project" value="UniProtKB-KW"/>
</dbReference>
<dbReference type="PANTHER" id="PTHR10046">
    <property type="entry name" value="ATP DEPENDENT LON PROTEASE FAMILY MEMBER"/>
    <property type="match status" value="1"/>
</dbReference>
<keyword evidence="8" id="KW-1185">Reference proteome</keyword>
<protein>
    <recommendedName>
        <fullName evidence="2">endopeptidase La</fullName>
        <ecNumber evidence="2">3.4.21.53</ecNumber>
    </recommendedName>
</protein>
<dbReference type="InterPro" id="IPR014721">
    <property type="entry name" value="Ribsml_uS5_D2-typ_fold_subgr"/>
</dbReference>
<dbReference type="InterPro" id="IPR027417">
    <property type="entry name" value="P-loop_NTPase"/>
</dbReference>
<comment type="similarity">
    <text evidence="2">Belongs to the peptidase S16 family.</text>
</comment>
<dbReference type="Gene3D" id="3.30.230.10">
    <property type="match status" value="1"/>
</dbReference>
<feature type="active site" evidence="2">
    <location>
        <position position="690"/>
    </location>
</feature>
<dbReference type="GO" id="GO:0004252">
    <property type="term" value="F:serine-type endopeptidase activity"/>
    <property type="evidence" value="ECO:0007669"/>
    <property type="project" value="UniProtKB-UniRule"/>
</dbReference>
<dbReference type="SUPFAM" id="SSF54211">
    <property type="entry name" value="Ribosomal protein S5 domain 2-like"/>
    <property type="match status" value="1"/>
</dbReference>